<name>A0ABN9B047_9NEOB</name>
<evidence type="ECO:0000313" key="10">
    <source>
        <dbReference type="EMBL" id="CAI9541109.1"/>
    </source>
</evidence>
<sequence>MFTLKKSLLLFFFLGTITLSLRGRVRRGADEEEGDVVDEEVKRGVLDTLKNFGISALKGAATGLLNSVSCKVSGTC</sequence>
<dbReference type="Proteomes" id="UP001162483">
    <property type="component" value="Unassembled WGS sequence"/>
</dbReference>
<evidence type="ECO:0000256" key="2">
    <source>
        <dbReference type="ARBA" id="ARBA00022446"/>
    </source>
</evidence>
<evidence type="ECO:0000259" key="9">
    <source>
        <dbReference type="Pfam" id="PF08023"/>
    </source>
</evidence>
<reference evidence="10" key="1">
    <citation type="submission" date="2023-05" db="EMBL/GenBank/DDBJ databases">
        <authorList>
            <person name="Stuckert A."/>
        </authorList>
    </citation>
    <scope>NUCLEOTIDE SEQUENCE</scope>
</reference>
<evidence type="ECO:0000256" key="4">
    <source>
        <dbReference type="ARBA" id="ARBA00022529"/>
    </source>
</evidence>
<feature type="domain" description="Frog antimicrobial peptide propeptide" evidence="8">
    <location>
        <begin position="2"/>
        <end position="43"/>
    </location>
</feature>
<dbReference type="InterPro" id="IPR004275">
    <property type="entry name" value="Frog_antimicrobial_propeptide"/>
</dbReference>
<keyword evidence="11" id="KW-1185">Reference proteome</keyword>
<evidence type="ECO:0000256" key="7">
    <source>
        <dbReference type="SAM" id="SignalP"/>
    </source>
</evidence>
<evidence type="ECO:0000256" key="3">
    <source>
        <dbReference type="ARBA" id="ARBA00022525"/>
    </source>
</evidence>
<proteinExistence type="predicted"/>
<comment type="subcellular location">
    <subcellularLocation>
        <location evidence="1">Secreted</location>
    </subcellularLocation>
</comment>
<keyword evidence="6" id="KW-1015">Disulfide bond</keyword>
<evidence type="ECO:0000259" key="8">
    <source>
        <dbReference type="Pfam" id="PF03032"/>
    </source>
</evidence>
<protein>
    <submittedName>
        <fullName evidence="10">Uncharacterized protein</fullName>
    </submittedName>
</protein>
<evidence type="ECO:0000256" key="5">
    <source>
        <dbReference type="ARBA" id="ARBA00022729"/>
    </source>
</evidence>
<evidence type="ECO:0000256" key="6">
    <source>
        <dbReference type="ARBA" id="ARBA00023157"/>
    </source>
</evidence>
<comment type="caution">
    <text evidence="10">The sequence shown here is derived from an EMBL/GenBank/DDBJ whole genome shotgun (WGS) entry which is preliminary data.</text>
</comment>
<feature type="chain" id="PRO_5047042162" evidence="7">
    <location>
        <begin position="24"/>
        <end position="76"/>
    </location>
</feature>
<accession>A0ABN9B047</accession>
<keyword evidence="4" id="KW-0929">Antimicrobial</keyword>
<keyword evidence="5 7" id="KW-0732">Signal</keyword>
<dbReference type="EMBL" id="CATNWA010001754">
    <property type="protein sequence ID" value="CAI9541109.1"/>
    <property type="molecule type" value="Genomic_DNA"/>
</dbReference>
<organism evidence="10 11">
    <name type="scientific">Staurois parvus</name>
    <dbReference type="NCBI Taxonomy" id="386267"/>
    <lineage>
        <taxon>Eukaryota</taxon>
        <taxon>Metazoa</taxon>
        <taxon>Chordata</taxon>
        <taxon>Craniata</taxon>
        <taxon>Vertebrata</taxon>
        <taxon>Euteleostomi</taxon>
        <taxon>Amphibia</taxon>
        <taxon>Batrachia</taxon>
        <taxon>Anura</taxon>
        <taxon>Neobatrachia</taxon>
        <taxon>Ranoidea</taxon>
        <taxon>Ranidae</taxon>
        <taxon>Staurois</taxon>
    </lineage>
</organism>
<keyword evidence="2" id="KW-0878">Amphibian defense peptide</keyword>
<evidence type="ECO:0000313" key="11">
    <source>
        <dbReference type="Proteomes" id="UP001162483"/>
    </source>
</evidence>
<dbReference type="InterPro" id="IPR012521">
    <property type="entry name" value="Antimicrobial_frog_2"/>
</dbReference>
<gene>
    <name evidence="10" type="ORF">SPARVUS_LOCUS1862271</name>
</gene>
<evidence type="ECO:0000256" key="1">
    <source>
        <dbReference type="ARBA" id="ARBA00004613"/>
    </source>
</evidence>
<feature type="domain" description="Frog antimicrobial peptide brevinin-2/esculentin type" evidence="9">
    <location>
        <begin position="44"/>
        <end position="76"/>
    </location>
</feature>
<keyword evidence="3" id="KW-0964">Secreted</keyword>
<dbReference type="Pfam" id="PF08023">
    <property type="entry name" value="Antimicrobial_2"/>
    <property type="match status" value="1"/>
</dbReference>
<dbReference type="Pfam" id="PF03032">
    <property type="entry name" value="FSAP_sig_propep"/>
    <property type="match status" value="1"/>
</dbReference>
<feature type="signal peptide" evidence="7">
    <location>
        <begin position="1"/>
        <end position="23"/>
    </location>
</feature>